<dbReference type="InterPro" id="IPR013094">
    <property type="entry name" value="AB_hydrolase_3"/>
</dbReference>
<protein>
    <recommendedName>
        <fullName evidence="4">Alpha/beta hydrolase fold-3 domain-containing protein</fullName>
    </recommendedName>
</protein>
<comment type="similarity">
    <text evidence="1">Belongs to the 'GDXG' lipolytic enzyme family.</text>
</comment>
<proteinExistence type="inferred from homology"/>
<dbReference type="SUPFAM" id="SSF53474">
    <property type="entry name" value="alpha/beta-Hydrolases"/>
    <property type="match status" value="2"/>
</dbReference>
<evidence type="ECO:0000256" key="1">
    <source>
        <dbReference type="ARBA" id="ARBA00010515"/>
    </source>
</evidence>
<dbReference type="PROSITE" id="PS01173">
    <property type="entry name" value="LIPASE_GDXG_HIS"/>
    <property type="match status" value="1"/>
</dbReference>
<accession>A0A6N2LIU1</accession>
<dbReference type="PANTHER" id="PTHR23024">
    <property type="entry name" value="ARYLACETAMIDE DEACETYLASE"/>
    <property type="match status" value="1"/>
</dbReference>
<dbReference type="GO" id="GO:0016787">
    <property type="term" value="F:hydrolase activity"/>
    <property type="evidence" value="ECO:0007669"/>
    <property type="project" value="UniProtKB-KW"/>
</dbReference>
<feature type="region of interest" description="Disordered" evidence="3">
    <location>
        <begin position="364"/>
        <end position="390"/>
    </location>
</feature>
<dbReference type="AlphaFoldDB" id="A0A6N2LIU1"/>
<name>A0A6N2LIU1_SALVM</name>
<dbReference type="EMBL" id="CAADRP010001539">
    <property type="protein sequence ID" value="VFU40039.1"/>
    <property type="molecule type" value="Genomic_DNA"/>
</dbReference>
<keyword evidence="2" id="KW-0378">Hydrolase</keyword>
<feature type="region of interest" description="Disordered" evidence="3">
    <location>
        <begin position="17"/>
        <end position="46"/>
    </location>
</feature>
<gene>
    <name evidence="5" type="ORF">SVIM_LOCUS226481</name>
</gene>
<dbReference type="PANTHER" id="PTHR23024:SF113">
    <property type="entry name" value="CARBOXYLESTERASE 8-RELATED"/>
    <property type="match status" value="1"/>
</dbReference>
<feature type="domain" description="Alpha/beta hydrolase fold-3" evidence="4">
    <location>
        <begin position="498"/>
        <end position="595"/>
    </location>
</feature>
<evidence type="ECO:0000313" key="5">
    <source>
        <dbReference type="EMBL" id="VFU40039.1"/>
    </source>
</evidence>
<dbReference type="Pfam" id="PF07859">
    <property type="entry name" value="Abhydrolase_3"/>
    <property type="match status" value="3"/>
</dbReference>
<evidence type="ECO:0000256" key="2">
    <source>
        <dbReference type="ARBA" id="ARBA00022801"/>
    </source>
</evidence>
<evidence type="ECO:0000259" key="4">
    <source>
        <dbReference type="Pfam" id="PF07859"/>
    </source>
</evidence>
<evidence type="ECO:0000256" key="3">
    <source>
        <dbReference type="SAM" id="MobiDB-lite"/>
    </source>
</evidence>
<dbReference type="InterPro" id="IPR002168">
    <property type="entry name" value="Lipase_GDXG_HIS_AS"/>
</dbReference>
<dbReference type="InterPro" id="IPR029058">
    <property type="entry name" value="AB_hydrolase_fold"/>
</dbReference>
<reference evidence="5" key="1">
    <citation type="submission" date="2019-03" db="EMBL/GenBank/DDBJ databases">
        <authorList>
            <person name="Mank J."/>
            <person name="Almeida P."/>
        </authorList>
    </citation>
    <scope>NUCLEOTIDE SEQUENCE</scope>
    <source>
        <strain evidence="5">78183</strain>
    </source>
</reference>
<feature type="domain" description="Alpha/beta hydrolase fold-3" evidence="4">
    <location>
        <begin position="419"/>
        <end position="488"/>
    </location>
</feature>
<organism evidence="5">
    <name type="scientific">Salix viminalis</name>
    <name type="common">Common osier</name>
    <name type="synonym">Basket willow</name>
    <dbReference type="NCBI Taxonomy" id="40686"/>
    <lineage>
        <taxon>Eukaryota</taxon>
        <taxon>Viridiplantae</taxon>
        <taxon>Streptophyta</taxon>
        <taxon>Embryophyta</taxon>
        <taxon>Tracheophyta</taxon>
        <taxon>Spermatophyta</taxon>
        <taxon>Magnoliopsida</taxon>
        <taxon>eudicotyledons</taxon>
        <taxon>Gunneridae</taxon>
        <taxon>Pentapetalae</taxon>
        <taxon>rosids</taxon>
        <taxon>fabids</taxon>
        <taxon>Malpighiales</taxon>
        <taxon>Salicaceae</taxon>
        <taxon>Saliceae</taxon>
        <taxon>Salix</taxon>
    </lineage>
</organism>
<dbReference type="InterPro" id="IPR050466">
    <property type="entry name" value="Carboxylest/Gibb_receptor"/>
</dbReference>
<feature type="domain" description="Alpha/beta hydrolase fold-3" evidence="4">
    <location>
        <begin position="77"/>
        <end position="303"/>
    </location>
</feature>
<dbReference type="Gene3D" id="3.40.50.1820">
    <property type="entry name" value="alpha/beta hydrolase"/>
    <property type="match status" value="3"/>
</dbReference>
<sequence>MSASSVKFEDLIDFVENPDGSLTRNSPFPEMPPSEQIAPGSDQTSLSKDIPLNATNKTFLRLFRPLNPPQNSKLPLIIYFHGGCFVLYSAATLVFHQTCCDMASHLPALILSVEYRLAPEHRLPAAYEDAMESIRWVQKQALGIDGPSCEPWFKEYLDFSRCFLMGMSAGGNIAYHANLHALNIDIKPLRIIGLILNVPYFSGVTRTESEKRLVNDPVLPLAGSDKMWDLSLPEGTDRDHGYCNPIAGAGAFEKNEIERLPRCFVRGYHGDPLVDKQKEVVKMLESRGVDVVAKFDEDGFHAVEFFDLQKRRLCTTITEPTMAHTTGLIATCSDTMKKSRASSGQAEESRTGISIYQYNPDGSLTRNSPFPEVPPSEQIAPGSDQTSLSKDIPLNATNKTFLRLFRPLNPPQNTKLPLVIYFHGGGFVLYSAATLVFHQTCCDMASHLPALILSVQYRLAPEHRLPAAYEDAMESIRWVQKQALGIDGPSCDVILDSRTESEKRLVNDPVLPLAGSDKMWDLSLPEGTDRDHGYCNPIAGAGAFEKKEIERLPRCFFRGYHGDPLVDKQKEVVKMLESRGVDVVAKFDEDGFHACKTEPTMAHTTGLIATCSDT</sequence>